<dbReference type="RefSeq" id="WP_187301559.1">
    <property type="nucleotide sequence ID" value="NZ_JACRYT010000001.1"/>
</dbReference>
<protein>
    <submittedName>
        <fullName evidence="2">Uncharacterized protein</fullName>
    </submittedName>
</protein>
<dbReference type="Proteomes" id="UP000602647">
    <property type="component" value="Unassembled WGS sequence"/>
</dbReference>
<keyword evidence="1" id="KW-0472">Membrane</keyword>
<evidence type="ECO:0000313" key="3">
    <source>
        <dbReference type="Proteomes" id="UP000602647"/>
    </source>
</evidence>
<dbReference type="AlphaFoldDB" id="A0A923NJD2"/>
<keyword evidence="1" id="KW-0812">Transmembrane</keyword>
<feature type="transmembrane region" description="Helical" evidence="1">
    <location>
        <begin position="71"/>
        <end position="90"/>
    </location>
</feature>
<feature type="transmembrane region" description="Helical" evidence="1">
    <location>
        <begin position="47"/>
        <end position="65"/>
    </location>
</feature>
<sequence length="101" mass="10718">MNKEVKEYAIEKTKELIGAPTRGGNGRGERGNETIYSGTGYPEFMKTALLIILGAGAGTALFLLGDADDSPGLSFIGFTLAVLLIMRGIVYTGRIRQGFCG</sequence>
<evidence type="ECO:0000256" key="1">
    <source>
        <dbReference type="SAM" id="Phobius"/>
    </source>
</evidence>
<dbReference type="EMBL" id="JACRYT010000001">
    <property type="protein sequence ID" value="MBC6678362.1"/>
    <property type="molecule type" value="Genomic_DNA"/>
</dbReference>
<keyword evidence="1" id="KW-1133">Transmembrane helix</keyword>
<comment type="caution">
    <text evidence="2">The sequence shown here is derived from an EMBL/GenBank/DDBJ whole genome shotgun (WGS) entry which is preliminary data.</text>
</comment>
<evidence type="ECO:0000313" key="2">
    <source>
        <dbReference type="EMBL" id="MBC6678362.1"/>
    </source>
</evidence>
<gene>
    <name evidence="2" type="ORF">H9L42_00760</name>
</gene>
<organism evidence="2 3">
    <name type="scientific">Zhenpiania hominis</name>
    <dbReference type="NCBI Taxonomy" id="2763644"/>
    <lineage>
        <taxon>Bacteria</taxon>
        <taxon>Bacillati</taxon>
        <taxon>Bacillota</taxon>
        <taxon>Clostridia</taxon>
        <taxon>Peptostreptococcales</taxon>
        <taxon>Anaerovoracaceae</taxon>
        <taxon>Zhenpiania</taxon>
    </lineage>
</organism>
<proteinExistence type="predicted"/>
<reference evidence="2" key="1">
    <citation type="submission" date="2020-08" db="EMBL/GenBank/DDBJ databases">
        <title>Genome public.</title>
        <authorList>
            <person name="Liu C."/>
            <person name="Sun Q."/>
        </authorList>
    </citation>
    <scope>NUCLEOTIDE SEQUENCE</scope>
    <source>
        <strain evidence="2">BX12</strain>
    </source>
</reference>
<accession>A0A923NJD2</accession>
<name>A0A923NJD2_9FIRM</name>
<keyword evidence="3" id="KW-1185">Reference proteome</keyword>